<dbReference type="EMBL" id="RCHS01003989">
    <property type="protein sequence ID" value="RMX38548.1"/>
    <property type="molecule type" value="Genomic_DNA"/>
</dbReference>
<dbReference type="PANTHER" id="PTHR15036:SF49">
    <property type="entry name" value="AXOTACTIN"/>
    <property type="match status" value="1"/>
</dbReference>
<feature type="domain" description="Laminin G" evidence="5">
    <location>
        <begin position="242"/>
        <end position="432"/>
    </location>
</feature>
<dbReference type="AlphaFoldDB" id="A0A3M6TB67"/>
<protein>
    <recommendedName>
        <fullName evidence="9">Laminin G domain-containing protein</fullName>
    </recommendedName>
</protein>
<evidence type="ECO:0000256" key="1">
    <source>
        <dbReference type="ARBA" id="ARBA00023157"/>
    </source>
</evidence>
<feature type="chain" id="PRO_5018162374" description="Laminin G domain-containing protein" evidence="4">
    <location>
        <begin position="19"/>
        <end position="555"/>
    </location>
</feature>
<evidence type="ECO:0000259" key="5">
    <source>
        <dbReference type="PROSITE" id="PS50025"/>
    </source>
</evidence>
<dbReference type="SMART" id="SM00282">
    <property type="entry name" value="LamG"/>
    <property type="match status" value="2"/>
</dbReference>
<sequence length="555" mass="61719">MLGGVVIFQLSFIASALASIGLRFSEEPAYAIFKRWNARRTGNLTFHFKTESKNGFLIYQDDKGQCQYIYLSMADGQLRLRLKMGNCEETQTLHIGNKLNDGRWHKVTVQRDSAITSLTVDNLSNSTIYNGEVKNLIVKSDLIVGGIPWSTPLNDLSFPPIFYESNHYGFNGCISSITYSVNGRPTREAYLNHTKGTKLGCSDPCSKTGKCKNGAVCLYTSTGARCDCKGTRFEGTNCSEETSSIRLNGSGYVEFSARQEAGDVDPNEDDFGFHLKTSYDHGVIFTLLSHPNYLLIEMVDGKLKVKLYLGQEGPVVLVDERKVNDGRWHWVEFYRRLDVFTLKIDHNKISAKEKVSSMPFKPKIVYVAGGPRNVLKKSESKQNYTGYLQEFYFGKKKIFDSIVPTITDRRFAKIGTVIDGSITSEESSGSGCLLIGDDEDEECPTTDNSKGNVSKAELTSTTMQPTTELVPESVPTGVAVQKSLPQVVPFWVISAIVVVAAIAISVTLFFLYRWNSRYSGSFKPESSSSSCMNSPKHGAFVINPRIQVTVHDDRM</sequence>
<dbReference type="Pfam" id="PF02210">
    <property type="entry name" value="Laminin_G_2"/>
    <property type="match status" value="2"/>
</dbReference>
<gene>
    <name evidence="7" type="ORF">pdam_00010217</name>
</gene>
<dbReference type="InterPro" id="IPR013320">
    <property type="entry name" value="ConA-like_dom_sf"/>
</dbReference>
<evidence type="ECO:0000256" key="3">
    <source>
        <dbReference type="SAM" id="Phobius"/>
    </source>
</evidence>
<organism evidence="7 8">
    <name type="scientific">Pocillopora damicornis</name>
    <name type="common">Cauliflower coral</name>
    <name type="synonym">Millepora damicornis</name>
    <dbReference type="NCBI Taxonomy" id="46731"/>
    <lineage>
        <taxon>Eukaryota</taxon>
        <taxon>Metazoa</taxon>
        <taxon>Cnidaria</taxon>
        <taxon>Anthozoa</taxon>
        <taxon>Hexacorallia</taxon>
        <taxon>Scleractinia</taxon>
        <taxon>Astrocoeniina</taxon>
        <taxon>Pocilloporidae</taxon>
        <taxon>Pocillopora</taxon>
    </lineage>
</organism>
<keyword evidence="1" id="KW-1015">Disulfide bond</keyword>
<dbReference type="InterPro" id="IPR050372">
    <property type="entry name" value="Neurexin-related_CASP"/>
</dbReference>
<accession>A0A3M6TB67</accession>
<dbReference type="OrthoDB" id="5987304at2759"/>
<dbReference type="CDD" id="cd00110">
    <property type="entry name" value="LamG"/>
    <property type="match status" value="2"/>
</dbReference>
<name>A0A3M6TB67_POCDA</name>
<dbReference type="PANTHER" id="PTHR15036">
    <property type="entry name" value="PIKACHURIN-LIKE PROTEIN"/>
    <property type="match status" value="1"/>
</dbReference>
<keyword evidence="4" id="KW-0732">Signal</keyword>
<comment type="caution">
    <text evidence="7">The sequence shown here is derived from an EMBL/GenBank/DDBJ whole genome shotgun (WGS) entry which is preliminary data.</text>
</comment>
<dbReference type="PROSITE" id="PS50025">
    <property type="entry name" value="LAM_G_DOMAIN"/>
    <property type="match status" value="2"/>
</dbReference>
<evidence type="ECO:0000256" key="4">
    <source>
        <dbReference type="SAM" id="SignalP"/>
    </source>
</evidence>
<comment type="caution">
    <text evidence="2">Lacks conserved residue(s) required for the propagation of feature annotation.</text>
</comment>
<reference evidence="7 8" key="1">
    <citation type="journal article" date="2018" name="Sci. Rep.">
        <title>Comparative analysis of the Pocillopora damicornis genome highlights role of immune system in coral evolution.</title>
        <authorList>
            <person name="Cunning R."/>
            <person name="Bay R.A."/>
            <person name="Gillette P."/>
            <person name="Baker A.C."/>
            <person name="Traylor-Knowles N."/>
        </authorList>
    </citation>
    <scope>NUCLEOTIDE SEQUENCE [LARGE SCALE GENOMIC DNA]</scope>
    <source>
        <strain evidence="7">RSMAS</strain>
        <tissue evidence="7">Whole animal</tissue>
    </source>
</reference>
<dbReference type="STRING" id="46731.A0A3M6TB67"/>
<evidence type="ECO:0000313" key="7">
    <source>
        <dbReference type="EMBL" id="RMX38548.1"/>
    </source>
</evidence>
<dbReference type="InterPro" id="IPR000742">
    <property type="entry name" value="EGF"/>
</dbReference>
<dbReference type="OMA" id="NTNCETA"/>
<dbReference type="Proteomes" id="UP000275408">
    <property type="component" value="Unassembled WGS sequence"/>
</dbReference>
<dbReference type="Gene3D" id="2.10.25.10">
    <property type="entry name" value="Laminin"/>
    <property type="match status" value="1"/>
</dbReference>
<proteinExistence type="predicted"/>
<evidence type="ECO:0000256" key="2">
    <source>
        <dbReference type="PROSITE-ProRule" id="PRU00076"/>
    </source>
</evidence>
<keyword evidence="8" id="KW-1185">Reference proteome</keyword>
<keyword evidence="2" id="KW-0245">EGF-like domain</keyword>
<evidence type="ECO:0008006" key="9">
    <source>
        <dbReference type="Google" id="ProtNLM"/>
    </source>
</evidence>
<feature type="domain" description="EGF-like" evidence="6">
    <location>
        <begin position="202"/>
        <end position="239"/>
    </location>
</feature>
<feature type="domain" description="Laminin G" evidence="5">
    <location>
        <begin position="9"/>
        <end position="201"/>
    </location>
</feature>
<dbReference type="CDD" id="cd00054">
    <property type="entry name" value="EGF_CA"/>
    <property type="match status" value="1"/>
</dbReference>
<dbReference type="InterPro" id="IPR001791">
    <property type="entry name" value="Laminin_G"/>
</dbReference>
<dbReference type="Gene3D" id="2.60.120.200">
    <property type="match status" value="2"/>
</dbReference>
<evidence type="ECO:0000313" key="8">
    <source>
        <dbReference type="Proteomes" id="UP000275408"/>
    </source>
</evidence>
<feature type="transmembrane region" description="Helical" evidence="3">
    <location>
        <begin position="490"/>
        <end position="512"/>
    </location>
</feature>
<evidence type="ECO:0000259" key="6">
    <source>
        <dbReference type="PROSITE" id="PS50026"/>
    </source>
</evidence>
<keyword evidence="3" id="KW-0812">Transmembrane</keyword>
<keyword evidence="3" id="KW-1133">Transmembrane helix</keyword>
<dbReference type="PROSITE" id="PS50026">
    <property type="entry name" value="EGF_3"/>
    <property type="match status" value="1"/>
</dbReference>
<feature type="signal peptide" evidence="4">
    <location>
        <begin position="1"/>
        <end position="18"/>
    </location>
</feature>
<dbReference type="GO" id="GO:0016020">
    <property type="term" value="C:membrane"/>
    <property type="evidence" value="ECO:0007669"/>
    <property type="project" value="UniProtKB-SubCell"/>
</dbReference>
<keyword evidence="3" id="KW-0472">Membrane</keyword>
<dbReference type="SUPFAM" id="SSF49899">
    <property type="entry name" value="Concanavalin A-like lectins/glucanases"/>
    <property type="match status" value="2"/>
</dbReference>